<sequence>MGPTRLERANVDKHQEYAEYMRTRLTEEASVSNPVKPITTANSGNSQIMSGATRQSSTEVSSAGTSSSDAQGNIDNLQTTIASVNALAAKLNSNDGLQNTTGGLLKEVVDRLCKVHSHMLEVEKSRLKNMQTPEQRGSGPSQEVSNSSNLVPKIQRQYKLTSKSNYERSRKIKRAGRQLTARRAEYEEEAVSHEDGNRSLRRIYEPEGVYERPNWVVRFEVVKPRCAENNLMSELEKYSCTACLTADNEVSKQSQTGQDNELSRSEESIQSQ</sequence>
<organism evidence="2 3">
    <name type="scientific">Cotesia glomerata</name>
    <name type="common">Lepidopteran parasitic wasp</name>
    <name type="synonym">Apanteles glomeratus</name>
    <dbReference type="NCBI Taxonomy" id="32391"/>
    <lineage>
        <taxon>Eukaryota</taxon>
        <taxon>Metazoa</taxon>
        <taxon>Ecdysozoa</taxon>
        <taxon>Arthropoda</taxon>
        <taxon>Hexapoda</taxon>
        <taxon>Insecta</taxon>
        <taxon>Pterygota</taxon>
        <taxon>Neoptera</taxon>
        <taxon>Endopterygota</taxon>
        <taxon>Hymenoptera</taxon>
        <taxon>Apocrita</taxon>
        <taxon>Ichneumonoidea</taxon>
        <taxon>Braconidae</taxon>
        <taxon>Microgastrinae</taxon>
        <taxon>Cotesia</taxon>
    </lineage>
</organism>
<evidence type="ECO:0000256" key="1">
    <source>
        <dbReference type="SAM" id="MobiDB-lite"/>
    </source>
</evidence>
<feature type="compositionally biased region" description="Polar residues" evidence="1">
    <location>
        <begin position="29"/>
        <end position="55"/>
    </location>
</feature>
<dbReference type="Proteomes" id="UP000826195">
    <property type="component" value="Unassembled WGS sequence"/>
</dbReference>
<proteinExistence type="predicted"/>
<feature type="compositionally biased region" description="Low complexity" evidence="1">
    <location>
        <begin position="56"/>
        <end position="68"/>
    </location>
</feature>
<feature type="compositionally biased region" description="Basic and acidic residues" evidence="1">
    <location>
        <begin position="261"/>
        <end position="272"/>
    </location>
</feature>
<feature type="compositionally biased region" description="Polar residues" evidence="1">
    <location>
        <begin position="251"/>
        <end position="260"/>
    </location>
</feature>
<feature type="region of interest" description="Disordered" evidence="1">
    <location>
        <begin position="249"/>
        <end position="272"/>
    </location>
</feature>
<feature type="region of interest" description="Disordered" evidence="1">
    <location>
        <begin position="27"/>
        <end position="71"/>
    </location>
</feature>
<reference evidence="2 3" key="1">
    <citation type="journal article" date="2021" name="J. Hered.">
        <title>A chromosome-level genome assembly of the parasitoid wasp, Cotesia glomerata (Hymenoptera: Braconidae).</title>
        <authorList>
            <person name="Pinto B.J."/>
            <person name="Weis J.J."/>
            <person name="Gamble T."/>
            <person name="Ode P.J."/>
            <person name="Paul R."/>
            <person name="Zaspel J.M."/>
        </authorList>
    </citation>
    <scope>NUCLEOTIDE SEQUENCE [LARGE SCALE GENOMIC DNA]</scope>
    <source>
        <strain evidence="2">CgM1</strain>
    </source>
</reference>
<protein>
    <submittedName>
        <fullName evidence="2">Uncharacterized protein</fullName>
    </submittedName>
</protein>
<comment type="caution">
    <text evidence="2">The sequence shown here is derived from an EMBL/GenBank/DDBJ whole genome shotgun (WGS) entry which is preliminary data.</text>
</comment>
<evidence type="ECO:0000313" key="3">
    <source>
        <dbReference type="Proteomes" id="UP000826195"/>
    </source>
</evidence>
<gene>
    <name evidence="2" type="ORF">KQX54_007010</name>
</gene>
<evidence type="ECO:0000313" key="2">
    <source>
        <dbReference type="EMBL" id="KAH0557494.1"/>
    </source>
</evidence>
<keyword evidence="3" id="KW-1185">Reference proteome</keyword>
<accession>A0AAV7IWQ2</accession>
<dbReference type="EMBL" id="JAHXZJ010000747">
    <property type="protein sequence ID" value="KAH0557494.1"/>
    <property type="molecule type" value="Genomic_DNA"/>
</dbReference>
<name>A0AAV7IWQ2_COTGL</name>
<dbReference type="AlphaFoldDB" id="A0AAV7IWQ2"/>